<feature type="compositionally biased region" description="Acidic residues" evidence="2">
    <location>
        <begin position="617"/>
        <end position="627"/>
    </location>
</feature>
<feature type="compositionally biased region" description="Polar residues" evidence="2">
    <location>
        <begin position="754"/>
        <end position="787"/>
    </location>
</feature>
<feature type="region of interest" description="Disordered" evidence="2">
    <location>
        <begin position="554"/>
        <end position="590"/>
    </location>
</feature>
<feature type="region of interest" description="Disordered" evidence="2">
    <location>
        <begin position="156"/>
        <end position="182"/>
    </location>
</feature>
<feature type="compositionally biased region" description="Low complexity" evidence="2">
    <location>
        <begin position="577"/>
        <end position="590"/>
    </location>
</feature>
<proteinExistence type="predicted"/>
<dbReference type="Proteomes" id="UP001430356">
    <property type="component" value="Unassembled WGS sequence"/>
</dbReference>
<keyword evidence="1" id="KW-0175">Coiled coil</keyword>
<feature type="coiled-coil region" evidence="1">
    <location>
        <begin position="301"/>
        <end position="328"/>
    </location>
</feature>
<feature type="compositionally biased region" description="Low complexity" evidence="2">
    <location>
        <begin position="701"/>
        <end position="714"/>
    </location>
</feature>
<sequence>MSYAQQHRSRAELHHGGGAGQSSLEGYVAAAARTPVRLQHTVVDTRHQHQLPRSVASALEAHDGSATRYTKPHSASGAGVTAWSETASSVGELRHPFQLLQHTPKHAAPPRLKASRKQFVSPHSSVTTADAATPVHAAPSHQPAVVVGGPLATELRSTRSTHDRAPQPNEGNDVSSLGEFSPLPHPAFAASSATSSARLSSSQWPASDTFAARLRNIMETRQQIEALVQKQREDEEEMIHAIANLDESLQGRSNTRSPRHQDGADRPPYEQVLMERAAAFAALRQFKEKGNVIVHKLYTTVKTQQEQALELAATVEALKKANKRLKDAVGNHGGGGGGTRVAAAVVEGNGDGAPDAVAELEEKVATQRRVIEQMDQLMQNADRMLLAMRARVEAAERRNGGASADRRQLPPLPLIPSSAASSTSSPRGLPPGENVATADAAAAMERLSARYVNDTDVAIVAAQQHLLLNRTAELRQALKLEQAQRLHLEEVYGATSEETARNVALLEERLQRAQHLRGAAALMGTGEGHASATTASALREELRALLDGSLVSEDGRGATAAEEAGEELRHADAEPHTMSQASSRSSSTPTRTLFTAISAGDVATQTVLAAVTTSVAGEEEDDDDDEKALDVKDSRSGSAEPAIQSRGETPAVQQVQRPRAYLGGRRSTAGGTDTDGDGVAAALRPLLGIPVPDAALLGASTRRSFNSRSSSASRRLVDFRPATAGDATSRGLNSGSDDDADEEEEELRTVTEARGTSQSRDQDVRTTTPTAIHSPSSPLPDTTTAAGQSVVRQQRLSRQLEELDKIEAAMSTLL</sequence>
<feature type="region of interest" description="Disordered" evidence="2">
    <location>
        <begin position="244"/>
        <end position="266"/>
    </location>
</feature>
<protein>
    <submittedName>
        <fullName evidence="3">Uncharacterized protein</fullName>
    </submittedName>
</protein>
<feature type="compositionally biased region" description="Low complexity" evidence="2">
    <location>
        <begin position="668"/>
        <end position="677"/>
    </location>
</feature>
<evidence type="ECO:0000256" key="2">
    <source>
        <dbReference type="SAM" id="MobiDB-lite"/>
    </source>
</evidence>
<feature type="compositionally biased region" description="Low complexity" evidence="2">
    <location>
        <begin position="415"/>
        <end position="426"/>
    </location>
</feature>
<comment type="caution">
    <text evidence="3">The sequence shown here is derived from an EMBL/GenBank/DDBJ whole genome shotgun (WGS) entry which is preliminary data.</text>
</comment>
<evidence type="ECO:0000313" key="4">
    <source>
        <dbReference type="Proteomes" id="UP001430356"/>
    </source>
</evidence>
<feature type="compositionally biased region" description="Basic and acidic residues" evidence="2">
    <location>
        <begin position="397"/>
        <end position="408"/>
    </location>
</feature>
<name>A0AAW0EM48_9TRYP</name>
<accession>A0AAW0EM48</accession>
<dbReference type="EMBL" id="JAECZO010000040">
    <property type="protein sequence ID" value="KAK7194676.1"/>
    <property type="molecule type" value="Genomic_DNA"/>
</dbReference>
<feature type="compositionally biased region" description="Acidic residues" evidence="2">
    <location>
        <begin position="736"/>
        <end position="746"/>
    </location>
</feature>
<feature type="region of interest" description="Disordered" evidence="2">
    <location>
        <begin position="701"/>
        <end position="793"/>
    </location>
</feature>
<dbReference type="AlphaFoldDB" id="A0AAW0EM48"/>
<reference evidence="3 4" key="1">
    <citation type="journal article" date="2021" name="MBio">
        <title>A New Model Trypanosomatid, Novymonas esmeraldas: Genomic Perception of Its 'Candidatus Pandoraea novymonadis' Endosymbiont.</title>
        <authorList>
            <person name="Zakharova A."/>
            <person name="Saura A."/>
            <person name="Butenko A."/>
            <person name="Podesvova L."/>
            <person name="Warmusova S."/>
            <person name="Kostygov A.Y."/>
            <person name="Nenarokova A."/>
            <person name="Lukes J."/>
            <person name="Opperdoes F.R."/>
            <person name="Yurchenko V."/>
        </authorList>
    </citation>
    <scope>NUCLEOTIDE SEQUENCE [LARGE SCALE GENOMIC DNA]</scope>
    <source>
        <strain evidence="3 4">E262AT.01</strain>
    </source>
</reference>
<feature type="compositionally biased region" description="Basic and acidic residues" evidence="2">
    <location>
        <begin position="156"/>
        <end position="165"/>
    </location>
</feature>
<feature type="region of interest" description="Disordered" evidence="2">
    <location>
        <begin position="397"/>
        <end position="433"/>
    </location>
</feature>
<keyword evidence="4" id="KW-1185">Reference proteome</keyword>
<evidence type="ECO:0000256" key="1">
    <source>
        <dbReference type="SAM" id="Coils"/>
    </source>
</evidence>
<gene>
    <name evidence="3" type="ORF">NESM_000386600</name>
</gene>
<feature type="compositionally biased region" description="Basic and acidic residues" evidence="2">
    <location>
        <begin position="566"/>
        <end position="575"/>
    </location>
</feature>
<organism evidence="3 4">
    <name type="scientific">Novymonas esmeraldas</name>
    <dbReference type="NCBI Taxonomy" id="1808958"/>
    <lineage>
        <taxon>Eukaryota</taxon>
        <taxon>Discoba</taxon>
        <taxon>Euglenozoa</taxon>
        <taxon>Kinetoplastea</taxon>
        <taxon>Metakinetoplastina</taxon>
        <taxon>Trypanosomatida</taxon>
        <taxon>Trypanosomatidae</taxon>
        <taxon>Novymonas</taxon>
    </lineage>
</organism>
<feature type="region of interest" description="Disordered" evidence="2">
    <location>
        <begin position="614"/>
        <end position="677"/>
    </location>
</feature>
<evidence type="ECO:0000313" key="3">
    <source>
        <dbReference type="EMBL" id="KAK7194676.1"/>
    </source>
</evidence>
<feature type="region of interest" description="Disordered" evidence="2">
    <location>
        <begin position="1"/>
        <end position="21"/>
    </location>
</feature>